<dbReference type="CDD" id="cd06170">
    <property type="entry name" value="LuxR_C_like"/>
    <property type="match status" value="1"/>
</dbReference>
<dbReference type="GO" id="GO:0003677">
    <property type="term" value="F:DNA binding"/>
    <property type="evidence" value="ECO:0007669"/>
    <property type="project" value="UniProtKB-KW"/>
</dbReference>
<keyword evidence="2" id="KW-0238">DNA-binding</keyword>
<protein>
    <submittedName>
        <fullName evidence="5">Helix-turn-helix transcriptional regulator</fullName>
    </submittedName>
</protein>
<dbReference type="PANTHER" id="PTHR44688:SF16">
    <property type="entry name" value="DNA-BINDING TRANSCRIPTIONAL ACTIVATOR DEVR_DOSR"/>
    <property type="match status" value="1"/>
</dbReference>
<evidence type="ECO:0000259" key="4">
    <source>
        <dbReference type="PROSITE" id="PS50043"/>
    </source>
</evidence>
<proteinExistence type="predicted"/>
<accession>A0A7Z8NPZ9</accession>
<dbReference type="RefSeq" id="WP_195969238.1">
    <property type="nucleotide sequence ID" value="NZ_SZYE01000069.1"/>
</dbReference>
<dbReference type="PANTHER" id="PTHR44688">
    <property type="entry name" value="DNA-BINDING TRANSCRIPTIONAL ACTIVATOR DEVR_DOSR"/>
    <property type="match status" value="1"/>
</dbReference>
<dbReference type="Pfam" id="PF00196">
    <property type="entry name" value="GerE"/>
    <property type="match status" value="1"/>
</dbReference>
<feature type="domain" description="HTH luxR-type" evidence="4">
    <location>
        <begin position="44"/>
        <end position="109"/>
    </location>
</feature>
<dbReference type="PROSITE" id="PS50043">
    <property type="entry name" value="HTH_LUXR_2"/>
    <property type="match status" value="1"/>
</dbReference>
<organism evidence="5 6">
    <name type="scientific">Cellulomonas hominis</name>
    <dbReference type="NCBI Taxonomy" id="156981"/>
    <lineage>
        <taxon>Bacteria</taxon>
        <taxon>Bacillati</taxon>
        <taxon>Actinomycetota</taxon>
        <taxon>Actinomycetes</taxon>
        <taxon>Micrococcales</taxon>
        <taxon>Cellulomonadaceae</taxon>
        <taxon>Cellulomonas</taxon>
    </lineage>
</organism>
<evidence type="ECO:0000256" key="2">
    <source>
        <dbReference type="ARBA" id="ARBA00023125"/>
    </source>
</evidence>
<dbReference type="InterPro" id="IPR016032">
    <property type="entry name" value="Sig_transdc_resp-reg_C-effctor"/>
</dbReference>
<comment type="caution">
    <text evidence="5">The sequence shown here is derived from an EMBL/GenBank/DDBJ whole genome shotgun (WGS) entry which is preliminary data.</text>
</comment>
<dbReference type="SUPFAM" id="SSF46894">
    <property type="entry name" value="C-terminal effector domain of the bipartite response regulators"/>
    <property type="match status" value="1"/>
</dbReference>
<dbReference type="SMART" id="SM00421">
    <property type="entry name" value="HTH_LUXR"/>
    <property type="match status" value="1"/>
</dbReference>
<evidence type="ECO:0000256" key="1">
    <source>
        <dbReference type="ARBA" id="ARBA00023015"/>
    </source>
</evidence>
<sequence>GERGRGLRARGGAVAEARAIGAAPLVTAVTDLARRGRLDVPGVVPGGTDVLTGRESEVLALAAEGLSNRQIGERLYISGKTVSVHMSRVLDKLGAGGRAEAVAIAHRRGLLGV</sequence>
<dbReference type="InterPro" id="IPR000792">
    <property type="entry name" value="Tscrpt_reg_LuxR_C"/>
</dbReference>
<dbReference type="InterPro" id="IPR036388">
    <property type="entry name" value="WH-like_DNA-bd_sf"/>
</dbReference>
<gene>
    <name evidence="5" type="ORF">FA014_10115</name>
</gene>
<reference evidence="5 6" key="1">
    <citation type="submission" date="2019-05" db="EMBL/GenBank/DDBJ databases">
        <title>Genome sequence of Cellulomonas hominis strain CS1.</title>
        <authorList>
            <person name="Belmont J."/>
            <person name="Maclea K.S."/>
        </authorList>
    </citation>
    <scope>NUCLEOTIDE SEQUENCE [LARGE SCALE GENOMIC DNA]</scope>
    <source>
        <strain evidence="5 6">CS1</strain>
    </source>
</reference>
<evidence type="ECO:0000313" key="5">
    <source>
        <dbReference type="EMBL" id="TKR23659.1"/>
    </source>
</evidence>
<keyword evidence="3" id="KW-0804">Transcription</keyword>
<name>A0A7Z8NPZ9_9CELL</name>
<dbReference type="PROSITE" id="PS00622">
    <property type="entry name" value="HTH_LUXR_1"/>
    <property type="match status" value="1"/>
</dbReference>
<dbReference type="Gene3D" id="1.10.10.10">
    <property type="entry name" value="Winged helix-like DNA-binding domain superfamily/Winged helix DNA-binding domain"/>
    <property type="match status" value="1"/>
</dbReference>
<dbReference type="GO" id="GO:0006355">
    <property type="term" value="P:regulation of DNA-templated transcription"/>
    <property type="evidence" value="ECO:0007669"/>
    <property type="project" value="InterPro"/>
</dbReference>
<dbReference type="Proteomes" id="UP000308121">
    <property type="component" value="Unassembled WGS sequence"/>
</dbReference>
<evidence type="ECO:0000256" key="3">
    <source>
        <dbReference type="ARBA" id="ARBA00023163"/>
    </source>
</evidence>
<dbReference type="PRINTS" id="PR00038">
    <property type="entry name" value="HTHLUXR"/>
</dbReference>
<feature type="non-terminal residue" evidence="5">
    <location>
        <position position="1"/>
    </location>
</feature>
<keyword evidence="1" id="KW-0805">Transcription regulation</keyword>
<dbReference type="EMBL" id="SZYE01000069">
    <property type="protein sequence ID" value="TKR23659.1"/>
    <property type="molecule type" value="Genomic_DNA"/>
</dbReference>
<dbReference type="AlphaFoldDB" id="A0A7Z8NPZ9"/>
<evidence type="ECO:0000313" key="6">
    <source>
        <dbReference type="Proteomes" id="UP000308121"/>
    </source>
</evidence>